<sequence>MIEHEQISNRTSMKKYLATNVWPFSKLYKEKTIMRFRTARGEGWSFILHFRWNRKKRDTNRHVLLLHSYSNLNMPKEQCFGSDNNHLCIYMGGLSSGFNSCGYEVCGYGKQVATLYGYGETRMMRDEMDPGTSGDGFSMQHRMLDLILIMKTIIKNCWAPCKSTSSDAGNTNMDALSNDELISQYICEYKNVGV</sequence>
<keyword evidence="2" id="KW-1185">Reference proteome</keyword>
<comment type="caution">
    <text evidence="1">The sequence shown here is derived from an EMBL/GenBank/DDBJ whole genome shotgun (WGS) entry which is preliminary data.</text>
</comment>
<protein>
    <submittedName>
        <fullName evidence="1">Uncharacterized protein</fullName>
    </submittedName>
</protein>
<organism evidence="1 2">
    <name type="scientific">Cercopithifilaria johnstoni</name>
    <dbReference type="NCBI Taxonomy" id="2874296"/>
    <lineage>
        <taxon>Eukaryota</taxon>
        <taxon>Metazoa</taxon>
        <taxon>Ecdysozoa</taxon>
        <taxon>Nematoda</taxon>
        <taxon>Chromadorea</taxon>
        <taxon>Rhabditida</taxon>
        <taxon>Spirurina</taxon>
        <taxon>Spiruromorpha</taxon>
        <taxon>Filarioidea</taxon>
        <taxon>Onchocercidae</taxon>
        <taxon>Cercopithifilaria</taxon>
    </lineage>
</organism>
<reference evidence="1" key="1">
    <citation type="submission" date="2021-09" db="EMBL/GenBank/DDBJ databases">
        <authorList>
            <consortium name="Pathogen Informatics"/>
        </authorList>
    </citation>
    <scope>NUCLEOTIDE SEQUENCE</scope>
</reference>
<gene>
    <name evidence="1" type="ORF">CJOHNSTONI_LOCUS4345</name>
</gene>
<evidence type="ECO:0000313" key="2">
    <source>
        <dbReference type="Proteomes" id="UP000746747"/>
    </source>
</evidence>
<name>A0A8J2MMX8_9BILA</name>
<evidence type="ECO:0000313" key="1">
    <source>
        <dbReference type="EMBL" id="CAG9534186.1"/>
    </source>
</evidence>
<proteinExistence type="predicted"/>
<dbReference type="Proteomes" id="UP000746747">
    <property type="component" value="Unassembled WGS sequence"/>
</dbReference>
<dbReference type="AlphaFoldDB" id="A0A8J2MMX8"/>
<accession>A0A8J2MMX8</accession>
<dbReference type="EMBL" id="CAKAEH010001293">
    <property type="protein sequence ID" value="CAG9534186.1"/>
    <property type="molecule type" value="Genomic_DNA"/>
</dbReference>